<dbReference type="InterPro" id="IPR011049">
    <property type="entry name" value="Serralysin-like_metalloprot_C"/>
</dbReference>
<sequence>MRGRLRGQTQAGIFSMTNHTPVFTSSSATGSLTEFADTTDSTALHTLSGTMSFKDSDKTDTHTTSALLQSAVLSSGTIIPATSLAHFQTAMQSQILSDSNGSGQIKWNFSDADDDFDFLSKNQTLTLTYDITVSDNHGGTAIQTVKVVVTGTDDKPVINMTTMATVTEQTNQTLSLSPDTVHVALNFTDDDLTNTGYTASVIGVSASGATAGLLPGPFGDAELLAFYHVDNVVKNSGSSAGTINTTFSAPDLAFDYLAAGQHLDITYTVQLDDHAGGISTQTITVTVVGSNDKPVYLSCPESAALTEDHNVDPSGNLTARGDLFFTDVDLADAHTVSTTVSASRSGGGAIPLTSAQLLAAFGTSLEDSTGHVLGEVDWNFALANAATNFLSGGEKLTLVYHVTVDDGHGGTATQDVTVTILGVNHPVVITSGPESSTVAEQDATTGSSTPDTTPTTPAGTLAFTDQDISDTHTVTVAPDSTSGPTPPAATQADLAAALTTVLHDSTGTGSGSIDWNFAIADKDLDYLAFNETLTVNYDIKVADGSTSSMQTVSVVITGANDAVAITSGAQSASLSEQPGVTGSSTLDTTSPVPTGTLDFTDADLSDTHSVSVVLDSAVWSAANLIVPGQTMVDLQTALSTLLHDSTGTGHGGIDWTFSIPDADLDFLSVGETLTVQYDVSVADAFTSSTQTVTVTIDGAADPLVVTPLTIATADTAGPDAGTAIATGAIFDVIQPVDLSTPRTIVDVNGSAANVGHTVAGTYGSLVLNADGSYGYVANASVDALVTGDHVSDQFTYTVDDGQGHQATTTMTFNVDGANDNPLVTAANLSGSVTEDAGPPSIINGDFETGNLAGWTVSGSHIQVAQLEFGGSFGHYSAELLPTSGTETLSQNIATTPGQHYFVSFDVVGDPEGVNTPLTVTWDGVTLLSVGQITPGDHHYAFDVSGDPILSTSTLQFAYSDDADGMILDAVNVNPATGPATESTAGSISFSDPDPGDTHSASFAAVGSGYVGTFSLDPVSEAGGAGSVAWHFTVNNADIQYLAQGQTLTQDYLVTIADNNFGSTTQDVTVTLNGTNDAPTAVGETVVTDVGAGGSVTIPGWALASNDTDPDTTDHLTLGTITAKSGGSAGVVAGQAVFMDDATLGGSFDYTASDGMTTSANTATATIVNNPTSATTLTAGSGDSILIATQGNEQLFGGAGNDVLIGTVSGNQMTGGGGNDTFAFLQPPTAPGQITDFNNTTEHDRIAISASGFGGGLTAGMDVTSTYESSADNSFSGAAEFHFDTANQTLYFSADGTQGSAHAIVAAQLGAIINAHDILVV</sequence>
<dbReference type="InterPro" id="IPR001343">
    <property type="entry name" value="Hemolysn_Ca-bd"/>
</dbReference>
<evidence type="ECO:0000313" key="3">
    <source>
        <dbReference type="EMBL" id="RXH08752.1"/>
    </source>
</evidence>
<evidence type="ECO:0000256" key="1">
    <source>
        <dbReference type="SAM" id="MobiDB-lite"/>
    </source>
</evidence>
<dbReference type="Pfam" id="PF17963">
    <property type="entry name" value="Big_9"/>
    <property type="match status" value="1"/>
</dbReference>
<proteinExistence type="predicted"/>
<dbReference type="Gene3D" id="2.60.120.260">
    <property type="entry name" value="Galactose-binding domain-like"/>
    <property type="match status" value="1"/>
</dbReference>
<reference evidence="3 4" key="1">
    <citation type="submission" date="2018-10" db="EMBL/GenBank/DDBJ databases">
        <title>Bradyrhizobium sp. nov., effective nodules isolated from peanut in China.</title>
        <authorList>
            <person name="Li Y."/>
        </authorList>
    </citation>
    <scope>NUCLEOTIDE SEQUENCE [LARGE SCALE GENOMIC DNA]</scope>
    <source>
        <strain evidence="3 4">CCBAU 53426</strain>
    </source>
</reference>
<evidence type="ECO:0000259" key="2">
    <source>
        <dbReference type="Pfam" id="PF17803"/>
    </source>
</evidence>
<feature type="compositionally biased region" description="Low complexity" evidence="1">
    <location>
        <begin position="442"/>
        <end position="458"/>
    </location>
</feature>
<dbReference type="EMBL" id="RDQZ01000029">
    <property type="protein sequence ID" value="RXH08752.1"/>
    <property type="molecule type" value="Genomic_DNA"/>
</dbReference>
<feature type="region of interest" description="Disordered" evidence="1">
    <location>
        <begin position="430"/>
        <end position="458"/>
    </location>
</feature>
<gene>
    <name evidence="3" type="ORF">EAS56_27955</name>
</gene>
<feature type="region of interest" description="Disordered" evidence="1">
    <location>
        <begin position="569"/>
        <end position="592"/>
    </location>
</feature>
<protein>
    <recommendedName>
        <fullName evidence="2">RapA2 cadherin-like domain-containing protein</fullName>
    </recommendedName>
</protein>
<dbReference type="Pfam" id="PF17803">
    <property type="entry name" value="Cadherin_4"/>
    <property type="match status" value="1"/>
</dbReference>
<feature type="domain" description="RapA2 cadherin-like" evidence="2">
    <location>
        <begin position="1066"/>
        <end position="1128"/>
    </location>
</feature>
<dbReference type="NCBIfam" id="TIGR01965">
    <property type="entry name" value="VCBS_repeat"/>
    <property type="match status" value="7"/>
</dbReference>
<dbReference type="InterPro" id="IPR010221">
    <property type="entry name" value="VCBS_dom"/>
</dbReference>
<dbReference type="Pfam" id="PF00353">
    <property type="entry name" value="HemolysinCabind"/>
    <property type="match status" value="1"/>
</dbReference>
<dbReference type="Gene3D" id="2.150.10.10">
    <property type="entry name" value="Serralysin-like metalloprotease, C-terminal"/>
    <property type="match status" value="1"/>
</dbReference>
<dbReference type="InterPro" id="IPR040853">
    <property type="entry name" value="RapA2_cadherin-like"/>
</dbReference>
<organism evidence="3 4">
    <name type="scientific">Bradyrhizobium guangzhouense</name>
    <dbReference type="NCBI Taxonomy" id="1325095"/>
    <lineage>
        <taxon>Bacteria</taxon>
        <taxon>Pseudomonadati</taxon>
        <taxon>Pseudomonadota</taxon>
        <taxon>Alphaproteobacteria</taxon>
        <taxon>Hyphomicrobiales</taxon>
        <taxon>Nitrobacteraceae</taxon>
        <taxon>Bradyrhizobium</taxon>
    </lineage>
</organism>
<comment type="caution">
    <text evidence="3">The sequence shown here is derived from an EMBL/GenBank/DDBJ whole genome shotgun (WGS) entry which is preliminary data.</text>
</comment>
<evidence type="ECO:0000313" key="4">
    <source>
        <dbReference type="Proteomes" id="UP000290401"/>
    </source>
</evidence>
<dbReference type="SUPFAM" id="SSF51120">
    <property type="entry name" value="beta-Roll"/>
    <property type="match status" value="1"/>
</dbReference>
<name>A0ABY0DZA8_9BRAD</name>
<accession>A0ABY0DZA8</accession>
<keyword evidence="4" id="KW-1185">Reference proteome</keyword>
<dbReference type="Proteomes" id="UP000290401">
    <property type="component" value="Unassembled WGS sequence"/>
</dbReference>